<accession>A0A0S3UFT3</accession>
<name>A0A0S3UFT3_9CAUD</name>
<evidence type="ECO:0000313" key="1">
    <source>
        <dbReference type="EMBL" id="BAU16370.1"/>
    </source>
</evidence>
<dbReference type="KEGG" id="vg:40080236"/>
<evidence type="ECO:0000313" key="2">
    <source>
        <dbReference type="Proteomes" id="UP000221614"/>
    </source>
</evidence>
<dbReference type="RefSeq" id="YP_009604342.1">
    <property type="nucleotide sequence ID" value="NC_041964.1"/>
</dbReference>
<dbReference type="Proteomes" id="UP000221614">
    <property type="component" value="Segment"/>
</dbReference>
<dbReference type="GeneID" id="40080236"/>
<sequence>MTIPFNDDFIVIEYEPDETKGELAEYLYGSATYDFALPVEWVKRAEAITGQQVVPHFVWLYPSGDIAGMPAPLTLTGVHILMQLARYP</sequence>
<reference evidence="1" key="1">
    <citation type="journal article" date="2016" name="Genome Announc.">
        <title>Complete Genome Sequences of Broad-Host-Range Pseudomonas aeruginosa Bacteriophages phiR18 and phiS12-1.</title>
        <authorList>
            <person name="Furusawa T."/>
            <person name="Iwano H."/>
            <person name="Higuchi H."/>
            <person name="Usui M."/>
            <person name="Maruyama F."/>
            <person name="Nakagawa I."/>
            <person name="Yokota H."/>
            <person name="Tamura Y."/>
        </authorList>
    </citation>
    <scope>NUCLEOTIDE SEQUENCE [LARGE SCALE GENOMIC DNA]</scope>
</reference>
<protein>
    <submittedName>
        <fullName evidence="1">Uncharacterized protein</fullName>
    </submittedName>
</protein>
<organism evidence="1 2">
    <name type="scientific">Pseudomonas phage phiR18</name>
    <dbReference type="NCBI Taxonomy" id="1752027"/>
    <lineage>
        <taxon>Viruses</taxon>
        <taxon>Duplodnaviria</taxon>
        <taxon>Heunggongvirae</taxon>
        <taxon>Uroviricota</taxon>
        <taxon>Caudoviricetes</taxon>
        <taxon>Kochitakasuvirus</taxon>
        <taxon>Kochitakasuvirus R18</taxon>
    </lineage>
</organism>
<keyword evidence="2" id="KW-1185">Reference proteome</keyword>
<proteinExistence type="predicted"/>
<dbReference type="EMBL" id="LC102729">
    <property type="protein sequence ID" value="BAU16370.1"/>
    <property type="molecule type" value="Genomic_DNA"/>
</dbReference>